<dbReference type="Proteomes" id="UP000320333">
    <property type="component" value="Unassembled WGS sequence"/>
</dbReference>
<dbReference type="GO" id="GO:0005096">
    <property type="term" value="F:GTPase activator activity"/>
    <property type="evidence" value="ECO:0007669"/>
    <property type="project" value="UniProtKB-KW"/>
</dbReference>
<dbReference type="InterPro" id="IPR018515">
    <property type="entry name" value="Tuberin-type_domain"/>
</dbReference>
<dbReference type="InterPro" id="IPR000331">
    <property type="entry name" value="Rap/Ran_GAP_dom"/>
</dbReference>
<dbReference type="PANTHER" id="PTHR10063:SF0">
    <property type="entry name" value="TUBERIN"/>
    <property type="match status" value="1"/>
</dbReference>
<evidence type="ECO:0000313" key="4">
    <source>
        <dbReference type="EMBL" id="TPX74322.1"/>
    </source>
</evidence>
<keyword evidence="5" id="KW-1185">Reference proteome</keyword>
<dbReference type="PANTHER" id="PTHR10063">
    <property type="entry name" value="TUBERIN"/>
    <property type="match status" value="1"/>
</dbReference>
<dbReference type="PROSITE" id="PS50085">
    <property type="entry name" value="RAPGAP"/>
    <property type="match status" value="1"/>
</dbReference>
<dbReference type="InterPro" id="IPR035974">
    <property type="entry name" value="Rap/Ran-GAP_sf"/>
</dbReference>
<feature type="region of interest" description="Disordered" evidence="2">
    <location>
        <begin position="953"/>
        <end position="979"/>
    </location>
</feature>
<reference evidence="4 5" key="1">
    <citation type="journal article" date="2019" name="Sci. Rep.">
        <title>Comparative genomics of chytrid fungi reveal insights into the obligate biotrophic and pathogenic lifestyle of Synchytrium endobioticum.</title>
        <authorList>
            <person name="van de Vossenberg B.T.L.H."/>
            <person name="Warris S."/>
            <person name="Nguyen H.D.T."/>
            <person name="van Gent-Pelzer M.P.E."/>
            <person name="Joly D.L."/>
            <person name="van de Geest H.C."/>
            <person name="Bonants P.J.M."/>
            <person name="Smith D.S."/>
            <person name="Levesque C.A."/>
            <person name="van der Lee T.A.J."/>
        </authorList>
    </citation>
    <scope>NUCLEOTIDE SEQUENCE [LARGE SCALE GENOMIC DNA]</scope>
    <source>
        <strain evidence="4 5">CBS 675.73</strain>
    </source>
</reference>
<name>A0A507FDW6_9FUNG</name>
<organism evidence="4 5">
    <name type="scientific">Chytriomyces confervae</name>
    <dbReference type="NCBI Taxonomy" id="246404"/>
    <lineage>
        <taxon>Eukaryota</taxon>
        <taxon>Fungi</taxon>
        <taxon>Fungi incertae sedis</taxon>
        <taxon>Chytridiomycota</taxon>
        <taxon>Chytridiomycota incertae sedis</taxon>
        <taxon>Chytridiomycetes</taxon>
        <taxon>Chytridiales</taxon>
        <taxon>Chytriomycetaceae</taxon>
        <taxon>Chytriomyces</taxon>
    </lineage>
</organism>
<gene>
    <name evidence="4" type="ORF">CcCBS67573_g04423</name>
</gene>
<dbReference type="Pfam" id="PF03542">
    <property type="entry name" value="Tuberin"/>
    <property type="match status" value="1"/>
</dbReference>
<feature type="compositionally biased region" description="Polar residues" evidence="2">
    <location>
        <begin position="961"/>
        <end position="979"/>
    </location>
</feature>
<comment type="caution">
    <text evidence="4">The sequence shown here is derived from an EMBL/GenBank/DDBJ whole genome shotgun (WGS) entry which is preliminary data.</text>
</comment>
<dbReference type="GO" id="GO:0051056">
    <property type="term" value="P:regulation of small GTPase mediated signal transduction"/>
    <property type="evidence" value="ECO:0007669"/>
    <property type="project" value="InterPro"/>
</dbReference>
<evidence type="ECO:0000256" key="2">
    <source>
        <dbReference type="SAM" id="MobiDB-lite"/>
    </source>
</evidence>
<keyword evidence="1" id="KW-0343">GTPase activation</keyword>
<dbReference type="OrthoDB" id="19311at2759"/>
<dbReference type="GO" id="GO:0032007">
    <property type="term" value="P:negative regulation of TOR signaling"/>
    <property type="evidence" value="ECO:0007669"/>
    <property type="project" value="TreeGrafter"/>
</dbReference>
<dbReference type="Pfam" id="PF02145">
    <property type="entry name" value="Rap_GAP"/>
    <property type="match status" value="1"/>
</dbReference>
<accession>A0A507FDW6</accession>
<dbReference type="GO" id="GO:0005634">
    <property type="term" value="C:nucleus"/>
    <property type="evidence" value="ECO:0007669"/>
    <property type="project" value="InterPro"/>
</dbReference>
<proteinExistence type="predicted"/>
<evidence type="ECO:0000259" key="3">
    <source>
        <dbReference type="PROSITE" id="PS50085"/>
    </source>
</evidence>
<sequence length="1297" mass="140628">MHHATSSDPGEWNRRISALVSSPPTPASIADLARITTTSTLLLSIESITHMTVSVCLSVAALGSLTTDAQAVLTNLMHPSANQKHARKVLSVLCGGVSRDVDGERGWAVDESLFQTGALAALSFLCLDSNKPVLESFESSNLVRRLVLDALFRGASFEQIHSQLTADLDKWLSNPARVSTTLVDCELAMKIAHRLIGSSTVSLNSVTRLCVSIHAHFEKTSPASSTSSSALYLLFQALMCSQRFSFDSDPAIPLSVFVSTVEHTIRSTSMSLVPNAFEFMPNHLDPFDALKRIVQLSFESPKVLNTDLATLQIKLIESLLVALECSSAYDTPSVTGTELVDSDTHMFSNLLLDVLRFVSSTDDFHPTVQSALLASMVPVARVSKVCWKHVVSTCQALARKNAEFAKVLVRLLRETPVHDLLDTETGYHQQLIQALCQLLVVRGENACPVDVKLWVLKVLMAIQVSTKGSRDPSSVQLVFCFSEDVAEWAGLKNNSRITSSKLLAKRFANSLGSTGVAPEDESILSPTSPASRRQLGHGLINLNLYFETLLRILKTETEWTLYSYALSHLEQQLMHMVPTMAVTAKGVSYQSSVVSSSTIESLRSHFCEFVEKEMAAASVLNLPTSLKKSDLYLLAFKTLAAIISCWHHTFNRIQIETVLRCFQLGLQKWPSTARTCLQILTFLLTELPGTHMTRLTPDMLMQVSRITTSNAMAPSILEYLSTLARLPRIHVNLTEADYKRVYGIALQYIGANEAGGGAGALGGFVVQMAYHVLHVWFVNMRVEDRRKYVGFILGNVLAEKSGGAGGGGGGGVAARFSVDAIDESVELVMDMLVQNTFVDCSARPDTFDERIGASGGLVGDGMASGLPFAGIGAPSQNEKCVEQSWVQGNSVLTIRSLNMSGWAEVTIRRPSGAMVFSMKLENRARFVDAEDGVGSIGIPGVIERQLDELRGSSLELPGASNDRNVPGSLNNPNEAESQSLHPTLALSPKSPLQPESTSLLLPPSFILLQLSPYPYFTVPTNSCIPLPSTEEAFIRALKVLDRTPVADLHKIGVVYIGPGQTMEREILSNSSGSQSYTQFLCALGEMVRLLGLKRVHTGGLDTSEAAIDGKACVVWEDTASGSQMVFHTTTLMPTVVTDPVCTLKKRHIGNDFVSVLFDESGTVPGTIGFDTFPGQFNYINFIVTPVAGFEKDYATRRFHVVMRVKAELNLPAVGLFSESGFVVAGNVLAGVVRRAALHANMLAVVVAQTRAGGGGFTSNATERLRQIKRLAERARKAAGVSGDEIDATAVLDFTRHV</sequence>
<protein>
    <recommendedName>
        <fullName evidence="3">Rap-GAP domain-containing protein</fullName>
    </recommendedName>
</protein>
<dbReference type="InterPro" id="IPR027107">
    <property type="entry name" value="Tuberin/Ral-act_asu"/>
</dbReference>
<dbReference type="GO" id="GO:0033596">
    <property type="term" value="C:TSC1-TSC2 complex"/>
    <property type="evidence" value="ECO:0007669"/>
    <property type="project" value="TreeGrafter"/>
</dbReference>
<dbReference type="EMBL" id="QEAP01000132">
    <property type="protein sequence ID" value="TPX74322.1"/>
    <property type="molecule type" value="Genomic_DNA"/>
</dbReference>
<evidence type="ECO:0000256" key="1">
    <source>
        <dbReference type="ARBA" id="ARBA00022468"/>
    </source>
</evidence>
<dbReference type="Gene3D" id="3.40.50.11210">
    <property type="entry name" value="Rap/Ran-GAP"/>
    <property type="match status" value="1"/>
</dbReference>
<feature type="domain" description="Rap-GAP" evidence="3">
    <location>
        <begin position="1037"/>
        <end position="1282"/>
    </location>
</feature>
<dbReference type="STRING" id="246404.A0A507FDW6"/>
<dbReference type="SUPFAM" id="SSF111347">
    <property type="entry name" value="Rap/Ran-GAP"/>
    <property type="match status" value="1"/>
</dbReference>
<evidence type="ECO:0000313" key="5">
    <source>
        <dbReference type="Proteomes" id="UP000320333"/>
    </source>
</evidence>